<dbReference type="KEGG" id="caz:CARG_02695"/>
<name>U3GTB5_9CORY</name>
<reference evidence="2 3" key="1">
    <citation type="journal article" date="2013" name="Genome Announc.">
        <title>Whole-Genome Sequence of the Clinical Strain Corynebacterium argentoratense DSM 44202, Isolated from a Human Throat Specimen.</title>
        <authorList>
            <person name="Bomholt C."/>
            <person name="Glaub A."/>
            <person name="Gravermann K."/>
            <person name="Albersmeier A."/>
            <person name="Brinkrolf K."/>
            <person name="Ruckert C."/>
            <person name="Tauch A."/>
        </authorList>
    </citation>
    <scope>NUCLEOTIDE SEQUENCE [LARGE SCALE GENOMIC DNA]</scope>
    <source>
        <strain evidence="2">DSM 44202</strain>
    </source>
</reference>
<feature type="coiled-coil region" evidence="1">
    <location>
        <begin position="7"/>
        <end position="34"/>
    </location>
</feature>
<dbReference type="EMBL" id="CP006365">
    <property type="protein sequence ID" value="AGU14695.1"/>
    <property type="molecule type" value="Genomic_DNA"/>
</dbReference>
<keyword evidence="1" id="KW-0175">Coiled coil</keyword>
<evidence type="ECO:0000313" key="3">
    <source>
        <dbReference type="Proteomes" id="UP000016943"/>
    </source>
</evidence>
<dbReference type="Proteomes" id="UP000016943">
    <property type="component" value="Chromosome"/>
</dbReference>
<gene>
    <name evidence="2" type="ORF">CARG_02695</name>
</gene>
<dbReference type="AlphaFoldDB" id="U3GTB5"/>
<protein>
    <submittedName>
        <fullName evidence="2">Uncharacterized protein</fullName>
    </submittedName>
</protein>
<dbReference type="STRING" id="1348662.CARG_02695"/>
<accession>U3GTB5</accession>
<organism evidence="2 3">
    <name type="scientific">Corynebacterium argentoratense DSM 44202</name>
    <dbReference type="NCBI Taxonomy" id="1348662"/>
    <lineage>
        <taxon>Bacteria</taxon>
        <taxon>Bacillati</taxon>
        <taxon>Actinomycetota</taxon>
        <taxon>Actinomycetes</taxon>
        <taxon>Mycobacteriales</taxon>
        <taxon>Corynebacteriaceae</taxon>
        <taxon>Corynebacterium</taxon>
    </lineage>
</organism>
<dbReference type="HOGENOM" id="CLU_2768764_0_0_11"/>
<evidence type="ECO:0000256" key="1">
    <source>
        <dbReference type="SAM" id="Coils"/>
    </source>
</evidence>
<keyword evidence="3" id="KW-1185">Reference proteome</keyword>
<evidence type="ECO:0000313" key="2">
    <source>
        <dbReference type="EMBL" id="AGU14695.1"/>
    </source>
</evidence>
<proteinExistence type="predicted"/>
<dbReference type="PATRIC" id="fig|1348662.3.peg.528"/>
<sequence>MPTLNTITDLHNKLEQLEQQAHEVRIARDSAICEAVSAQTASQYRIAKTLGISTAAINLIVKKQRADKP</sequence>